<accession>A0A3B1E0F5</accession>
<name>A0A3B1E0F5_9ZZZZ</name>
<protein>
    <recommendedName>
        <fullName evidence="2">Short-chain dehydrogenase</fullName>
    </recommendedName>
</protein>
<organism evidence="1">
    <name type="scientific">hydrothermal vent metagenome</name>
    <dbReference type="NCBI Taxonomy" id="652676"/>
    <lineage>
        <taxon>unclassified sequences</taxon>
        <taxon>metagenomes</taxon>
        <taxon>ecological metagenomes</taxon>
    </lineage>
</organism>
<reference evidence="1" key="1">
    <citation type="submission" date="2018-06" db="EMBL/GenBank/DDBJ databases">
        <authorList>
            <person name="Zhirakovskaya E."/>
        </authorList>
    </citation>
    <scope>NUCLEOTIDE SEQUENCE</scope>
</reference>
<sequence length="77" mass="8218">SGGAGESMPPPEAFTQPPERIARAVVACLRTPKGEVWTSHTVRLAFAAATAFPGLADWGIARALRKRDHPADNTHND</sequence>
<evidence type="ECO:0008006" key="2">
    <source>
        <dbReference type="Google" id="ProtNLM"/>
    </source>
</evidence>
<dbReference type="EMBL" id="UOGK01000673">
    <property type="protein sequence ID" value="VAX42298.1"/>
    <property type="molecule type" value="Genomic_DNA"/>
</dbReference>
<dbReference type="AlphaFoldDB" id="A0A3B1E0F5"/>
<gene>
    <name evidence="1" type="ORF">MNBD_PLANCTO03-56</name>
</gene>
<evidence type="ECO:0000313" key="1">
    <source>
        <dbReference type="EMBL" id="VAX42298.1"/>
    </source>
</evidence>
<feature type="non-terminal residue" evidence="1">
    <location>
        <position position="1"/>
    </location>
</feature>
<proteinExistence type="predicted"/>